<protein>
    <submittedName>
        <fullName evidence="1">Uncharacterized protein</fullName>
    </submittedName>
</protein>
<dbReference type="AlphaFoldDB" id="A0A6H5HLD4"/>
<accession>A0A6H5HLD4</accession>
<dbReference type="EMBL" id="CADCXU010033757">
    <property type="protein sequence ID" value="CAB0019094.1"/>
    <property type="molecule type" value="Genomic_DNA"/>
</dbReference>
<sequence length="223" mass="24934">MGSGSVVNFDLSGESSNSYFKSSFARSMAFGSTSQSKSLDYVYLDEGKTISEEAEVGQADGVRSPKSMIVEPLETSTPRKPRRSVPTLPTYELAAFPRELSASVRLARSRPNMTAGTLDPIKFWKMKQEAASKQSESTTYSTEESTILQEESKDDEILRLRKALDSSRSSVRKRSFERILLTLIASGTCSSARRKIISPSVRNHVLSLRYQKNYTFFKSNNVR</sequence>
<evidence type="ECO:0000313" key="2">
    <source>
        <dbReference type="EMBL" id="CAB0019094.1"/>
    </source>
</evidence>
<evidence type="ECO:0000313" key="1">
    <source>
        <dbReference type="EMBL" id="CAB0019092.1"/>
    </source>
</evidence>
<dbReference type="EMBL" id="CADCXU010033756">
    <property type="protein sequence ID" value="CAB0019092.1"/>
    <property type="molecule type" value="Genomic_DNA"/>
</dbReference>
<organism evidence="1 3">
    <name type="scientific">Nesidiocoris tenuis</name>
    <dbReference type="NCBI Taxonomy" id="355587"/>
    <lineage>
        <taxon>Eukaryota</taxon>
        <taxon>Metazoa</taxon>
        <taxon>Ecdysozoa</taxon>
        <taxon>Arthropoda</taxon>
        <taxon>Hexapoda</taxon>
        <taxon>Insecta</taxon>
        <taxon>Pterygota</taxon>
        <taxon>Neoptera</taxon>
        <taxon>Paraneoptera</taxon>
        <taxon>Hemiptera</taxon>
        <taxon>Heteroptera</taxon>
        <taxon>Panheteroptera</taxon>
        <taxon>Cimicomorpha</taxon>
        <taxon>Miridae</taxon>
        <taxon>Dicyphina</taxon>
        <taxon>Nesidiocoris</taxon>
    </lineage>
</organism>
<name>A0A6H5HLD4_9HEMI</name>
<dbReference type="OrthoDB" id="6611455at2759"/>
<proteinExistence type="predicted"/>
<evidence type="ECO:0000313" key="3">
    <source>
        <dbReference type="Proteomes" id="UP000479000"/>
    </source>
</evidence>
<keyword evidence="3" id="KW-1185">Reference proteome</keyword>
<dbReference type="Proteomes" id="UP000479000">
    <property type="component" value="Unassembled WGS sequence"/>
</dbReference>
<gene>
    <name evidence="1" type="ORF">NTEN_LOCUS22804</name>
    <name evidence="2" type="ORF">NTEN_LOCUS22806</name>
</gene>
<reference evidence="1 3" key="1">
    <citation type="submission" date="2020-02" db="EMBL/GenBank/DDBJ databases">
        <authorList>
            <person name="Ferguson B K."/>
        </authorList>
    </citation>
    <scope>NUCLEOTIDE SEQUENCE [LARGE SCALE GENOMIC DNA]</scope>
</reference>